<dbReference type="HOGENOM" id="CLU_532843_0_0_9"/>
<keyword evidence="2" id="KW-1185">Reference proteome</keyword>
<accession>D4LTJ3</accession>
<proteinExistence type="predicted"/>
<dbReference type="PATRIC" id="fig|657314.3.peg.2712"/>
<dbReference type="RefSeq" id="WP_015542862.1">
    <property type="nucleotide sequence ID" value="NC_021022.1"/>
</dbReference>
<reference evidence="1 2" key="1">
    <citation type="submission" date="2010-03" db="EMBL/GenBank/DDBJ databases">
        <title>The genome sequence of Ruminococcus obeum A2-162.</title>
        <authorList>
            <consortium name="metaHIT consortium -- http://www.metahit.eu/"/>
            <person name="Pajon A."/>
            <person name="Turner K."/>
            <person name="Parkhill J."/>
            <person name="Duncan S."/>
            <person name="Flint H."/>
        </authorList>
    </citation>
    <scope>NUCLEOTIDE SEQUENCE [LARGE SCALE GENOMIC DNA]</scope>
    <source>
        <strain evidence="1 2">A2-162</strain>
    </source>
</reference>
<dbReference type="KEGG" id="rob:CK5_28430"/>
<gene>
    <name evidence="1" type="ORF">CK5_28430</name>
</gene>
<organism evidence="1 2">
    <name type="scientific">Blautia obeum A2-162</name>
    <dbReference type="NCBI Taxonomy" id="657314"/>
    <lineage>
        <taxon>Bacteria</taxon>
        <taxon>Bacillati</taxon>
        <taxon>Bacillota</taxon>
        <taxon>Clostridia</taxon>
        <taxon>Lachnospirales</taxon>
        <taxon>Lachnospiraceae</taxon>
        <taxon>Blautia</taxon>
    </lineage>
</organism>
<evidence type="ECO:0000313" key="1">
    <source>
        <dbReference type="EMBL" id="CBL24101.1"/>
    </source>
</evidence>
<name>D4LTJ3_9FIRM</name>
<evidence type="ECO:0000313" key="2">
    <source>
        <dbReference type="Proteomes" id="UP000008955"/>
    </source>
</evidence>
<reference evidence="1 2" key="2">
    <citation type="submission" date="2010-03" db="EMBL/GenBank/DDBJ databases">
        <authorList>
            <person name="Pajon A."/>
        </authorList>
    </citation>
    <scope>NUCLEOTIDE SEQUENCE [LARGE SCALE GENOMIC DNA]</scope>
    <source>
        <strain evidence="1 2">A2-162</strain>
    </source>
</reference>
<dbReference type="EMBL" id="FP929054">
    <property type="protein sequence ID" value="CBL24101.1"/>
    <property type="molecule type" value="Genomic_DNA"/>
</dbReference>
<dbReference type="Proteomes" id="UP000008955">
    <property type="component" value="Chromosome"/>
</dbReference>
<sequence length="511" mass="60624">MREIYLSLKETPGYEYIEMLREKLGRLCEAYEVDAEHFVNEFIKMFKKCIYKNDRRLAYEIWGEELLQEVREMHDNILEMGEAISAFIASGNFVPATVNEPVLTDNEQETLSEDEKLLKWELHLPERKEKFFFIGQTLLRLHRENICDEEWKRIFEITDKCADVIDTGKDQLQIEKIKYSFMQMKITDVRLQLKEVKFSKEAYSVRMQAAGLMAECGMLDDAEKELTLLEAKLERKIKEENNRDRLEIVYHRSILASSYFLHRFVLYGLEPMRDDIPLHRLNRKIRLYRDYFDYEKERNTFCKEMQRQQNKARKEVPFEMNRDIKVICRADIRARHDYAFYRMLDRIAVPLHINWVRLLDNDESEFISGLTGTTSYVGWYMLLRFESLNTVKKVLTRKKCIKLNEKDGEHVRLIFKYVYGAVERTTDEMHGKDEDFRGNAYGHIIKNGMEILRRLASAATIAEQKKLILLMLKQQYKKYISGIPGKNSTDGSRNQLVQYRMHGTPGTGMYG</sequence>
<dbReference type="AlphaFoldDB" id="D4LTJ3"/>
<protein>
    <submittedName>
        <fullName evidence="1">Uncharacterized protein</fullName>
    </submittedName>
</protein>